<name>A0ACC1HLH0_9FUNG</name>
<reference evidence="1" key="1">
    <citation type="submission" date="2022-06" db="EMBL/GenBank/DDBJ databases">
        <title>Phylogenomic reconstructions and comparative analyses of Kickxellomycotina fungi.</title>
        <authorList>
            <person name="Reynolds N.K."/>
            <person name="Stajich J.E."/>
            <person name="Barry K."/>
            <person name="Grigoriev I.V."/>
            <person name="Crous P."/>
            <person name="Smith M.E."/>
        </authorList>
    </citation>
    <scope>NUCLEOTIDE SEQUENCE</scope>
    <source>
        <strain evidence="1">RSA 2271</strain>
    </source>
</reference>
<sequence length="177" mass="18996">VPTFASAGRRPNRQRTTKNKYHGLKLLRGCLDAGNKECQSDTHCAAFASYTIERIDRELEELERRSGSFEYAAGLQQQQLHRQQSTGNVASMGVGGADSSPISLGLAFTGAPGTRLEQGIAKAAFSVASANAQMLGGTMRHQLATTTASVVHTKARVTPGYQKLMAAHGFDLDFVKI</sequence>
<dbReference type="Proteomes" id="UP001145114">
    <property type="component" value="Unassembled WGS sequence"/>
</dbReference>
<feature type="non-terminal residue" evidence="1">
    <location>
        <position position="1"/>
    </location>
</feature>
<organism evidence="1 2">
    <name type="scientific">Spiromyces aspiralis</name>
    <dbReference type="NCBI Taxonomy" id="68401"/>
    <lineage>
        <taxon>Eukaryota</taxon>
        <taxon>Fungi</taxon>
        <taxon>Fungi incertae sedis</taxon>
        <taxon>Zoopagomycota</taxon>
        <taxon>Kickxellomycotina</taxon>
        <taxon>Kickxellomycetes</taxon>
        <taxon>Kickxellales</taxon>
        <taxon>Kickxellaceae</taxon>
        <taxon>Spiromyces</taxon>
    </lineage>
</organism>
<comment type="caution">
    <text evidence="1">The sequence shown here is derived from an EMBL/GenBank/DDBJ whole genome shotgun (WGS) entry which is preliminary data.</text>
</comment>
<accession>A0ACC1HLH0</accession>
<dbReference type="EMBL" id="JAMZIH010005467">
    <property type="protein sequence ID" value="KAJ1675139.1"/>
    <property type="molecule type" value="Genomic_DNA"/>
</dbReference>
<protein>
    <submittedName>
        <fullName evidence="1">Uncharacterized protein</fullName>
    </submittedName>
</protein>
<evidence type="ECO:0000313" key="2">
    <source>
        <dbReference type="Proteomes" id="UP001145114"/>
    </source>
</evidence>
<evidence type="ECO:0000313" key="1">
    <source>
        <dbReference type="EMBL" id="KAJ1675139.1"/>
    </source>
</evidence>
<keyword evidence="2" id="KW-1185">Reference proteome</keyword>
<proteinExistence type="predicted"/>
<gene>
    <name evidence="1" type="ORF">EV182_001859</name>
</gene>